<protein>
    <submittedName>
        <fullName evidence="2">Uncharacterized protein</fullName>
    </submittedName>
</protein>
<keyword evidence="1" id="KW-1133">Transmembrane helix</keyword>
<feature type="transmembrane region" description="Helical" evidence="1">
    <location>
        <begin position="378"/>
        <end position="402"/>
    </location>
</feature>
<feature type="transmembrane region" description="Helical" evidence="1">
    <location>
        <begin position="40"/>
        <end position="58"/>
    </location>
</feature>
<keyword evidence="3" id="KW-1185">Reference proteome</keyword>
<feature type="transmembrane region" description="Helical" evidence="1">
    <location>
        <begin position="79"/>
        <end position="99"/>
    </location>
</feature>
<dbReference type="PANTHER" id="PTHR35043">
    <property type="entry name" value="TRANSCRIPTION FACTOR DOMAIN-CONTAINING PROTEIN"/>
    <property type="match status" value="1"/>
</dbReference>
<accession>A0A8H6FG61</accession>
<keyword evidence="1" id="KW-0472">Membrane</keyword>
<dbReference type="EMBL" id="JACCJB010000005">
    <property type="protein sequence ID" value="KAF6227090.1"/>
    <property type="molecule type" value="Genomic_DNA"/>
</dbReference>
<comment type="caution">
    <text evidence="2">The sequence shown here is derived from an EMBL/GenBank/DDBJ whole genome shotgun (WGS) entry which is preliminary data.</text>
</comment>
<feature type="transmembrane region" description="Helical" evidence="1">
    <location>
        <begin position="202"/>
        <end position="222"/>
    </location>
</feature>
<feature type="transmembrane region" description="Helical" evidence="1">
    <location>
        <begin position="300"/>
        <end position="321"/>
    </location>
</feature>
<gene>
    <name evidence="2" type="ORF">HO133_008531</name>
</gene>
<evidence type="ECO:0000313" key="3">
    <source>
        <dbReference type="Proteomes" id="UP000593566"/>
    </source>
</evidence>
<dbReference type="RefSeq" id="XP_037155398.1">
    <property type="nucleotide sequence ID" value="XM_037299397.1"/>
</dbReference>
<name>A0A8H6FG61_9LECA</name>
<feature type="transmembrane region" description="Helical" evidence="1">
    <location>
        <begin position="333"/>
        <end position="358"/>
    </location>
</feature>
<evidence type="ECO:0000313" key="2">
    <source>
        <dbReference type="EMBL" id="KAF6227090.1"/>
    </source>
</evidence>
<sequence>MANLTYIPTLLASVQSYNASKNGDRVMKGWVDSPNQRGTIDIIWSCITTLAICCWVMLHLNVPAKNDNLWTLFLRRARWLMLALLSPELVMLFACGQWASAQRSVADMHSLGYQNWTMIHAFYADMGGFLLHPPDCKSFPITAKQVHYLVQQRYLPVPKITGKEIWDKSKADMFAKTVAGFQAAWLVAQVIARGIKHLSVTLLELSTVALITCTGAALLFWFNKPLNVETPTDLKLEFSVAEILVRAGDTAEAPFHDTPLDFVEGNLYTSGQMPFASCWGVQERPLPRIPNDRDSRLHSLRIILIVAVPTASFSLLHLIGWNFDFPTREEQMMWRWTCISMGIILGIGCFAEAISIVWDGYTTSALTNLGGYKLRWPSNLLFFIPGFLYMSARLIVIVEIVISLRLLPPGCFEVVQWSQLLPHF</sequence>
<reference evidence="2 3" key="1">
    <citation type="journal article" date="2020" name="Genomics">
        <title>Complete, high-quality genomes from long-read metagenomic sequencing of two wolf lichen thalli reveals enigmatic genome architecture.</title>
        <authorList>
            <person name="McKenzie S.K."/>
            <person name="Walston R.F."/>
            <person name="Allen J.L."/>
        </authorList>
    </citation>
    <scope>NUCLEOTIDE SEQUENCE [LARGE SCALE GENOMIC DNA]</scope>
    <source>
        <strain evidence="2">WasteWater1</strain>
    </source>
</reference>
<dbReference type="Proteomes" id="UP000593566">
    <property type="component" value="Unassembled WGS sequence"/>
</dbReference>
<organism evidence="2 3">
    <name type="scientific">Letharia lupina</name>
    <dbReference type="NCBI Taxonomy" id="560253"/>
    <lineage>
        <taxon>Eukaryota</taxon>
        <taxon>Fungi</taxon>
        <taxon>Dikarya</taxon>
        <taxon>Ascomycota</taxon>
        <taxon>Pezizomycotina</taxon>
        <taxon>Lecanoromycetes</taxon>
        <taxon>OSLEUM clade</taxon>
        <taxon>Lecanoromycetidae</taxon>
        <taxon>Lecanorales</taxon>
        <taxon>Lecanorineae</taxon>
        <taxon>Parmeliaceae</taxon>
        <taxon>Letharia</taxon>
    </lineage>
</organism>
<keyword evidence="1" id="KW-0812">Transmembrane</keyword>
<dbReference type="GeneID" id="59336927"/>
<dbReference type="AlphaFoldDB" id="A0A8H6FG61"/>
<proteinExistence type="predicted"/>
<evidence type="ECO:0000256" key="1">
    <source>
        <dbReference type="SAM" id="Phobius"/>
    </source>
</evidence>
<dbReference type="PANTHER" id="PTHR35043:SF8">
    <property type="entry name" value="DUF4220 DOMAIN-CONTAINING PROTEIN"/>
    <property type="match status" value="1"/>
</dbReference>